<dbReference type="PANTHER" id="PTHR43618:SF8">
    <property type="entry name" value="7ALPHA-HYDROXYSTEROID DEHYDROGENASE"/>
    <property type="match status" value="1"/>
</dbReference>
<dbReference type="InterPro" id="IPR020904">
    <property type="entry name" value="Sc_DH/Rdtase_CS"/>
</dbReference>
<keyword evidence="5" id="KW-1185">Reference proteome</keyword>
<proteinExistence type="inferred from homology"/>
<dbReference type="STRING" id="4829.A0A163M7S8"/>
<sequence length="268" mass="28241">MDIQKLFSVKDKVVLVTGGGRGIGEMIATGYVQAGAKVYICSRSAKNCEETAAKLNALGPGVCKSLPADLQSVDDIKTLVAKLSEQETHLDVLVNNSGATWGKELFEGGAPIDEYPDEAFQKVVNLNLNRVFSLIQACLPLLRANASTEHPSCIINIGSINGIVPPSFESYAYSASKAGVHHLTRHLSARLGREGILVNAIAPGVFATKMMAGTLKNAGDKIIEGIPLHRVGSPEDIAGTCLYLSSRAGQYTTGATITCDGGSVLSRL</sequence>
<dbReference type="SUPFAM" id="SSF51735">
    <property type="entry name" value="NAD(P)-binding Rossmann-fold domains"/>
    <property type="match status" value="1"/>
</dbReference>
<organism evidence="4">
    <name type="scientific">Absidia glauca</name>
    <name type="common">Pin mould</name>
    <dbReference type="NCBI Taxonomy" id="4829"/>
    <lineage>
        <taxon>Eukaryota</taxon>
        <taxon>Fungi</taxon>
        <taxon>Fungi incertae sedis</taxon>
        <taxon>Mucoromycota</taxon>
        <taxon>Mucoromycotina</taxon>
        <taxon>Mucoromycetes</taxon>
        <taxon>Mucorales</taxon>
        <taxon>Cunninghamellaceae</taxon>
        <taxon>Absidia</taxon>
    </lineage>
</organism>
<dbReference type="GO" id="GO:0016491">
    <property type="term" value="F:oxidoreductase activity"/>
    <property type="evidence" value="ECO:0007669"/>
    <property type="project" value="UniProtKB-KW"/>
</dbReference>
<evidence type="ECO:0008006" key="6">
    <source>
        <dbReference type="Google" id="ProtNLM"/>
    </source>
</evidence>
<evidence type="ECO:0000313" key="4">
    <source>
        <dbReference type="EMBL" id="SAM02159.1"/>
    </source>
</evidence>
<evidence type="ECO:0000256" key="1">
    <source>
        <dbReference type="ARBA" id="ARBA00006484"/>
    </source>
</evidence>
<name>A0A163M7S8_ABSGL</name>
<dbReference type="InterPro" id="IPR052178">
    <property type="entry name" value="Sec_Metab_Biosynth_SDR"/>
</dbReference>
<reference evidence="4" key="1">
    <citation type="submission" date="2016-04" db="EMBL/GenBank/DDBJ databases">
        <authorList>
            <person name="Evans L.H."/>
            <person name="Alamgir A."/>
            <person name="Owens N."/>
            <person name="Weber N.D."/>
            <person name="Virtaneva K."/>
            <person name="Barbian K."/>
            <person name="Babar A."/>
            <person name="Rosenke K."/>
        </authorList>
    </citation>
    <scope>NUCLEOTIDE SEQUENCE [LARGE SCALE GENOMIC DNA]</scope>
    <source>
        <strain evidence="4">CBS 101.48</strain>
    </source>
</reference>
<protein>
    <recommendedName>
        <fullName evidence="6">Rhamnolipids biosynthesis 3-oxoacyl-[acyl-carrier-protein] reductase</fullName>
    </recommendedName>
</protein>
<dbReference type="OMA" id="HIFAYSA"/>
<evidence type="ECO:0000256" key="2">
    <source>
        <dbReference type="ARBA" id="ARBA00022857"/>
    </source>
</evidence>
<dbReference type="OrthoDB" id="294295at2759"/>
<dbReference type="Gene3D" id="3.40.50.720">
    <property type="entry name" value="NAD(P)-binding Rossmann-like Domain"/>
    <property type="match status" value="1"/>
</dbReference>
<comment type="similarity">
    <text evidence="1">Belongs to the short-chain dehydrogenases/reductases (SDR) family.</text>
</comment>
<dbReference type="EMBL" id="LT553674">
    <property type="protein sequence ID" value="SAM02159.1"/>
    <property type="molecule type" value="Genomic_DNA"/>
</dbReference>
<evidence type="ECO:0000313" key="5">
    <source>
        <dbReference type="Proteomes" id="UP000078561"/>
    </source>
</evidence>
<dbReference type="PRINTS" id="PR00080">
    <property type="entry name" value="SDRFAMILY"/>
</dbReference>
<dbReference type="PANTHER" id="PTHR43618">
    <property type="entry name" value="7-ALPHA-HYDROXYSTEROID DEHYDROGENASE"/>
    <property type="match status" value="1"/>
</dbReference>
<gene>
    <name evidence="4" type="primary">ABSGL_07922.1 scaffold 9181</name>
</gene>
<keyword evidence="2" id="KW-0521">NADP</keyword>
<dbReference type="AlphaFoldDB" id="A0A163M7S8"/>
<accession>A0A163M7S8</accession>
<dbReference type="PROSITE" id="PS00061">
    <property type="entry name" value="ADH_SHORT"/>
    <property type="match status" value="1"/>
</dbReference>
<dbReference type="InParanoid" id="A0A163M7S8"/>
<dbReference type="Pfam" id="PF13561">
    <property type="entry name" value="adh_short_C2"/>
    <property type="match status" value="1"/>
</dbReference>
<dbReference type="PRINTS" id="PR00081">
    <property type="entry name" value="GDHRDH"/>
</dbReference>
<dbReference type="InterPro" id="IPR002347">
    <property type="entry name" value="SDR_fam"/>
</dbReference>
<evidence type="ECO:0000256" key="3">
    <source>
        <dbReference type="ARBA" id="ARBA00023002"/>
    </source>
</evidence>
<keyword evidence="3" id="KW-0560">Oxidoreductase</keyword>
<dbReference type="FunFam" id="3.40.50.720:FF:000084">
    <property type="entry name" value="Short-chain dehydrogenase reductase"/>
    <property type="match status" value="1"/>
</dbReference>
<dbReference type="Proteomes" id="UP000078561">
    <property type="component" value="Unassembled WGS sequence"/>
</dbReference>
<dbReference type="InterPro" id="IPR036291">
    <property type="entry name" value="NAD(P)-bd_dom_sf"/>
</dbReference>